<dbReference type="Proteomes" id="UP001303046">
    <property type="component" value="Unassembled WGS sequence"/>
</dbReference>
<organism evidence="1 2">
    <name type="scientific">Necator americanus</name>
    <name type="common">Human hookworm</name>
    <dbReference type="NCBI Taxonomy" id="51031"/>
    <lineage>
        <taxon>Eukaryota</taxon>
        <taxon>Metazoa</taxon>
        <taxon>Ecdysozoa</taxon>
        <taxon>Nematoda</taxon>
        <taxon>Chromadorea</taxon>
        <taxon>Rhabditida</taxon>
        <taxon>Rhabditina</taxon>
        <taxon>Rhabditomorpha</taxon>
        <taxon>Strongyloidea</taxon>
        <taxon>Ancylostomatidae</taxon>
        <taxon>Bunostominae</taxon>
        <taxon>Necator</taxon>
    </lineage>
</organism>
<sequence length="104" mass="11981">MSRSIEVSREYHLPLVLTFVDYEKAFDSVETDAVLSALADQCEDTSYVRALADCYDRCTTKMQLFHRPSSYLFLSDVTWRYYIAEAVHDCITMDNGIISTDLPH</sequence>
<accession>A0ABR1ERD7</accession>
<evidence type="ECO:0000313" key="2">
    <source>
        <dbReference type="Proteomes" id="UP001303046"/>
    </source>
</evidence>
<comment type="caution">
    <text evidence="1">The sequence shown here is derived from an EMBL/GenBank/DDBJ whole genome shotgun (WGS) entry which is preliminary data.</text>
</comment>
<gene>
    <name evidence="1" type="primary">Necator_chrX.g25390</name>
    <name evidence="1" type="ORF">RB195_025224</name>
</gene>
<reference evidence="1 2" key="1">
    <citation type="submission" date="2023-08" db="EMBL/GenBank/DDBJ databases">
        <title>A Necator americanus chromosomal reference genome.</title>
        <authorList>
            <person name="Ilik V."/>
            <person name="Petrzelkova K.J."/>
            <person name="Pardy F."/>
            <person name="Fuh T."/>
            <person name="Niatou-Singa F.S."/>
            <person name="Gouil Q."/>
            <person name="Baker L."/>
            <person name="Ritchie M.E."/>
            <person name="Jex A.R."/>
            <person name="Gazzola D."/>
            <person name="Li H."/>
            <person name="Toshio Fujiwara R."/>
            <person name="Zhan B."/>
            <person name="Aroian R.V."/>
            <person name="Pafco B."/>
            <person name="Schwarz E.M."/>
        </authorList>
    </citation>
    <scope>NUCLEOTIDE SEQUENCE [LARGE SCALE GENOMIC DNA]</scope>
    <source>
        <strain evidence="1 2">Aroian</strain>
        <tissue evidence="1">Whole animal</tissue>
    </source>
</reference>
<evidence type="ECO:0000313" key="1">
    <source>
        <dbReference type="EMBL" id="KAK6765197.1"/>
    </source>
</evidence>
<evidence type="ECO:0008006" key="3">
    <source>
        <dbReference type="Google" id="ProtNLM"/>
    </source>
</evidence>
<protein>
    <recommendedName>
        <fullName evidence="3">Reverse transcriptase domain-containing protein</fullName>
    </recommendedName>
</protein>
<dbReference type="EMBL" id="JAVFWL010000006">
    <property type="protein sequence ID" value="KAK6765197.1"/>
    <property type="molecule type" value="Genomic_DNA"/>
</dbReference>
<name>A0ABR1ERD7_NECAM</name>
<proteinExistence type="predicted"/>
<keyword evidence="2" id="KW-1185">Reference proteome</keyword>